<keyword evidence="3" id="KW-1185">Reference proteome</keyword>
<accession>K0K4P3</accession>
<gene>
    <name evidence="2" type="ordered locus">BN6_60050</name>
</gene>
<organism evidence="2 3">
    <name type="scientific">Saccharothrix espanaensis (strain ATCC 51144 / DSM 44229 / JCM 9112 / NBRC 15066 / NRRL 15764)</name>
    <dbReference type="NCBI Taxonomy" id="1179773"/>
    <lineage>
        <taxon>Bacteria</taxon>
        <taxon>Bacillati</taxon>
        <taxon>Actinomycetota</taxon>
        <taxon>Actinomycetes</taxon>
        <taxon>Pseudonocardiales</taxon>
        <taxon>Pseudonocardiaceae</taxon>
        <taxon>Saccharothrix</taxon>
    </lineage>
</organism>
<dbReference type="AlphaFoldDB" id="K0K4P3"/>
<dbReference type="EMBL" id="HE804045">
    <property type="protein sequence ID" value="CCH33261.1"/>
    <property type="molecule type" value="Genomic_DNA"/>
</dbReference>
<feature type="region of interest" description="Disordered" evidence="1">
    <location>
        <begin position="29"/>
        <end position="48"/>
    </location>
</feature>
<dbReference type="HOGENOM" id="CLU_847014_0_0_11"/>
<dbReference type="KEGG" id="sesp:BN6_60050"/>
<evidence type="ECO:0000313" key="2">
    <source>
        <dbReference type="EMBL" id="CCH33261.1"/>
    </source>
</evidence>
<evidence type="ECO:0000313" key="3">
    <source>
        <dbReference type="Proteomes" id="UP000006281"/>
    </source>
</evidence>
<dbReference type="STRING" id="1179773.BN6_60050"/>
<reference evidence="2 3" key="1">
    <citation type="journal article" date="2012" name="BMC Genomics">
        <title>Complete genome sequence of Saccharothrix espanaensis DSM 44229T and comparison to the other completely sequenced Pseudonocardiaceae.</title>
        <authorList>
            <person name="Strobel T."/>
            <person name="Al-Dilaimi A."/>
            <person name="Blom J."/>
            <person name="Gessner A."/>
            <person name="Kalinowski J."/>
            <person name="Luzhetska M."/>
            <person name="Puhler A."/>
            <person name="Szczepanowski R."/>
            <person name="Bechthold A."/>
            <person name="Ruckert C."/>
        </authorList>
    </citation>
    <scope>NUCLEOTIDE SEQUENCE [LARGE SCALE GENOMIC DNA]</scope>
    <source>
        <strain evidence="3">ATCC 51144 / DSM 44229 / JCM 9112 / NBRC 15066 / NRRL 15764</strain>
    </source>
</reference>
<sequence length="328" mass="33078">MVDPTLVTPVAYTFTLTGRFETRCCRAGRPPPILRGKSTNPSGITSAVSPAPKGADVLDRRTFVLGTALAATATAITGTAAHASPRLDKTAGAATAAGSPVTLARLDGRWVLADETGSVRITTGLDNADVVDLADDGTGLIAAGSLAGDPVAALWTSPDGVAWREVRRLHGTRSEFTAAAGALALGSVLRGERASLVRVAARRTATGWTTVPVRGLELTDGLSASALAATPDGWVCAAVGTSGTRLHASRDGVTWTELPALPGVAVRGLTADARTIRWHGNEIAGSTPLTGVLGGPGGPAAVPADAKALGATGGRFAWLSAGRLLTTS</sequence>
<evidence type="ECO:0000256" key="1">
    <source>
        <dbReference type="SAM" id="MobiDB-lite"/>
    </source>
</evidence>
<dbReference type="Proteomes" id="UP000006281">
    <property type="component" value="Chromosome"/>
</dbReference>
<proteinExistence type="predicted"/>
<protein>
    <submittedName>
        <fullName evidence="2">Uncharacterized protein</fullName>
    </submittedName>
</protein>
<name>K0K4P3_SACES</name>
<dbReference type="PATRIC" id="fig|1179773.3.peg.6047"/>
<feature type="compositionally biased region" description="Polar residues" evidence="1">
    <location>
        <begin position="37"/>
        <end position="48"/>
    </location>
</feature>